<proteinExistence type="predicted"/>
<evidence type="ECO:0000256" key="5">
    <source>
        <dbReference type="SAM" id="Phobius"/>
    </source>
</evidence>
<dbReference type="Pfam" id="PF05023">
    <property type="entry name" value="Phytochelatin"/>
    <property type="match status" value="1"/>
</dbReference>
<dbReference type="InterPro" id="IPR038765">
    <property type="entry name" value="Papain-like_cys_pep_sf"/>
</dbReference>
<feature type="transmembrane region" description="Helical" evidence="5">
    <location>
        <begin position="54"/>
        <end position="71"/>
    </location>
</feature>
<evidence type="ECO:0000313" key="7">
    <source>
        <dbReference type="EMBL" id="MDX8495229.1"/>
    </source>
</evidence>
<comment type="caution">
    <text evidence="7">The sequence shown here is derived from an EMBL/GenBank/DDBJ whole genome shotgun (WGS) entry which is preliminary data.</text>
</comment>
<protein>
    <recommendedName>
        <fullName evidence="1">glutathione gamma-glutamylcysteinyltransferase</fullName>
        <ecNumber evidence="1">2.3.2.15</ecNumber>
    </recommendedName>
</protein>
<dbReference type="SUPFAM" id="SSF54001">
    <property type="entry name" value="Cysteine proteinases"/>
    <property type="match status" value="1"/>
</dbReference>
<keyword evidence="2" id="KW-0104">Cadmium</keyword>
<keyword evidence="5" id="KW-0472">Membrane</keyword>
<dbReference type="InterPro" id="IPR007719">
    <property type="entry name" value="PCS_N"/>
</dbReference>
<reference evidence="7 8" key="1">
    <citation type="submission" date="2023-08" db="EMBL/GenBank/DDBJ databases">
        <title>Implementing the SeqCode for naming new Mesorhizobium species isolated from Vachellia karroo root nodules.</title>
        <authorList>
            <person name="Van Lill M."/>
        </authorList>
    </citation>
    <scope>NUCLEOTIDE SEQUENCE [LARGE SCALE GENOMIC DNA]</scope>
    <source>
        <strain evidence="7 8">VK22B</strain>
    </source>
</reference>
<evidence type="ECO:0000259" key="6">
    <source>
        <dbReference type="PROSITE" id="PS51443"/>
    </source>
</evidence>
<evidence type="ECO:0000256" key="1">
    <source>
        <dbReference type="ARBA" id="ARBA00012468"/>
    </source>
</evidence>
<evidence type="ECO:0000256" key="3">
    <source>
        <dbReference type="ARBA" id="ARBA00022679"/>
    </source>
</evidence>
<name>A0ABU4Z7H3_9HYPH</name>
<dbReference type="InterPro" id="IPR038156">
    <property type="entry name" value="PCS_N_sf"/>
</dbReference>
<dbReference type="Gene3D" id="3.90.70.30">
    <property type="entry name" value="Phytochelatin synthase, N-terminal domain"/>
    <property type="match status" value="1"/>
</dbReference>
<dbReference type="InterPro" id="IPR040409">
    <property type="entry name" value="PCS-like"/>
</dbReference>
<dbReference type="RefSeq" id="WP_320229014.1">
    <property type="nucleotide sequence ID" value="NZ_JAVIJB010000052.1"/>
</dbReference>
<evidence type="ECO:0000256" key="2">
    <source>
        <dbReference type="ARBA" id="ARBA00022539"/>
    </source>
</evidence>
<feature type="domain" description="Peptidase C83" evidence="6">
    <location>
        <begin position="65"/>
        <end position="290"/>
    </location>
</feature>
<dbReference type="PROSITE" id="PS51443">
    <property type="entry name" value="PCS"/>
    <property type="match status" value="1"/>
</dbReference>
<dbReference type="PANTHER" id="PTHR33447:SF20">
    <property type="entry name" value="GLUTATHIONE GAMMA-GLUTAMYLCYSTEINYLTRANSFERASE"/>
    <property type="match status" value="1"/>
</dbReference>
<organism evidence="7 8">
    <name type="scientific">Mesorhizobium captivum</name>
    <dbReference type="NCBI Taxonomy" id="3072319"/>
    <lineage>
        <taxon>Bacteria</taxon>
        <taxon>Pseudomonadati</taxon>
        <taxon>Pseudomonadota</taxon>
        <taxon>Alphaproteobacteria</taxon>
        <taxon>Hyphomicrobiales</taxon>
        <taxon>Phyllobacteriaceae</taxon>
        <taxon>Mesorhizobium</taxon>
    </lineage>
</organism>
<gene>
    <name evidence="7" type="ORF">RFN29_27095</name>
</gene>
<accession>A0ABU4Z7H3</accession>
<keyword evidence="5" id="KW-1133">Transmembrane helix</keyword>
<keyword evidence="5" id="KW-0812">Transmembrane</keyword>
<sequence length="291" mass="32454">MRSAASRRRHRRRDWVARLEAACRQHRDRTCHSIDKLVHSSTLSSTGRRITMSARLYSLLLTLLLIAPSAFSETLKLPDNLTGFGSPSGENFLIESTAKEAYFPLASNFLTQKTQSYCGVASIVMVLNALNVPAPSVPEYEPYRTFTQDNVLNERTEAVLPREVLAKQGMTLDQIGAILSTQPIKAEVFHASDANPEQFRTQASSFLSKPGHFVIVNYLRKAMGQEKGGHISPLAAYDEKADRFLILDVARYKYPPVWVKTVDLFGAMNTVDSDNENRTRGYVLISSPSGQ</sequence>
<evidence type="ECO:0000313" key="8">
    <source>
        <dbReference type="Proteomes" id="UP001271249"/>
    </source>
</evidence>
<dbReference type="EC" id="2.3.2.15" evidence="1"/>
<dbReference type="Proteomes" id="UP001271249">
    <property type="component" value="Unassembled WGS sequence"/>
</dbReference>
<dbReference type="EMBL" id="JAVIJC010000036">
    <property type="protein sequence ID" value="MDX8495229.1"/>
    <property type="molecule type" value="Genomic_DNA"/>
</dbReference>
<keyword evidence="3" id="KW-0808">Transferase</keyword>
<evidence type="ECO:0000256" key="4">
    <source>
        <dbReference type="ARBA" id="ARBA00022723"/>
    </source>
</evidence>
<dbReference type="PANTHER" id="PTHR33447">
    <property type="entry name" value="GLUTATHIONE GAMMA-GLUTAMYLCYSTEINYLTRANSFERASE"/>
    <property type="match status" value="1"/>
</dbReference>
<keyword evidence="8" id="KW-1185">Reference proteome</keyword>
<keyword evidence="4" id="KW-0479">Metal-binding</keyword>